<dbReference type="InterPro" id="IPR036890">
    <property type="entry name" value="HATPase_C_sf"/>
</dbReference>
<dbReference type="CDD" id="cd00082">
    <property type="entry name" value="HisKA"/>
    <property type="match status" value="1"/>
</dbReference>
<dbReference type="EMBL" id="CP014226">
    <property type="protein sequence ID" value="AMD00405.1"/>
    <property type="molecule type" value="Genomic_DNA"/>
</dbReference>
<dbReference type="PANTHER" id="PTHR43711:SF1">
    <property type="entry name" value="HISTIDINE KINASE 1"/>
    <property type="match status" value="1"/>
</dbReference>
<name>A0A0X8HD14_9GAMM</name>
<sequence length="512" mass="56820">MPRPANPQDEHLRLAALYELGILDTPPDPGFDRLTSLACDLFQVPIAVVSLVDARRQWFKSRSGLERCETHRDISFCAHAVVSDTALVVEDAREDARFHDNPFVIGPPHIRFYAGQLLRPDGRHAVGTLCLMDHLPRTLSAKDHDRLDQLAAQVEELLREHQLRVQLVEQKRVLTNTTQRLSALLQAIPDALYLLDETGLVTRLDVATPANEPFADELRRRFALHGKDNMPSFIWQDDGEDTVHEVRVVPAHGEYLAIARDITERLQIEKMKGEFIATVSHELRTPLTAIRGALDMLDNGLAGELPESARPLVSIANKNSRRLVRLINDILDIEKLAAGQLKLHEQRFTLRPLIEQALEDNALYAESFGVALSLVPPAANGEVLLDPDRFAQVMANLLSNASKHSPAGDTVSVSLMHLRRGGKDWLEITVSDRGEGIPLAFQPRVFERFAQADGSDRRRVGGSGLGLAITRSLVHAMGGDIDFTSVPGEGTCFRVRLPCLAPIYDDVDQEAI</sequence>
<evidence type="ECO:0000256" key="4">
    <source>
        <dbReference type="ARBA" id="ARBA00022679"/>
    </source>
</evidence>
<dbReference type="AlphaFoldDB" id="A0A0X8HD14"/>
<reference evidence="10 11" key="1">
    <citation type="journal article" date="2016" name="Genome Announc.">
        <title>Draft Genome Sequence of 'Halomonas chromatireducens' Strain AGD 8-3, a Haloalkaliphilic Chromate- and Selenite-Reducing Gammaproteobacterium.</title>
        <authorList>
            <person name="Sharko F.S."/>
            <person name="Shapovalova A.A."/>
            <person name="Tsygankova S.V."/>
            <person name="Komova A.V."/>
            <person name="Boulygina E.S."/>
            <person name="Teslyuk A.B."/>
            <person name="Gotovtsev P.M."/>
            <person name="Namsaraev Z.B."/>
            <person name="Khijniak T.V."/>
            <person name="Nedoluzhko A.V."/>
            <person name="Vasilov R.G."/>
        </authorList>
    </citation>
    <scope>NUCLEOTIDE SEQUENCE [LARGE SCALE GENOMIC DNA]</scope>
    <source>
        <strain evidence="10 11">AGD 8-3</strain>
    </source>
</reference>
<comment type="catalytic activity">
    <reaction evidence="1">
        <text>ATP + protein L-histidine = ADP + protein N-phospho-L-histidine.</text>
        <dbReference type="EC" id="2.7.13.3"/>
    </reaction>
</comment>
<keyword evidence="3" id="KW-0597">Phosphoprotein</keyword>
<dbReference type="Pfam" id="PF00512">
    <property type="entry name" value="HisKA"/>
    <property type="match status" value="1"/>
</dbReference>
<evidence type="ECO:0000259" key="9">
    <source>
        <dbReference type="PROSITE" id="PS50109"/>
    </source>
</evidence>
<dbReference type="Gene3D" id="1.10.287.130">
    <property type="match status" value="1"/>
</dbReference>
<evidence type="ECO:0000256" key="6">
    <source>
        <dbReference type="ARBA" id="ARBA00023012"/>
    </source>
</evidence>
<dbReference type="FunFam" id="1.10.287.130:FF:000001">
    <property type="entry name" value="Two-component sensor histidine kinase"/>
    <property type="match status" value="1"/>
</dbReference>
<evidence type="ECO:0000256" key="3">
    <source>
        <dbReference type="ARBA" id="ARBA00022553"/>
    </source>
</evidence>
<dbReference type="Gene3D" id="3.30.450.40">
    <property type="match status" value="1"/>
</dbReference>
<dbReference type="Gene3D" id="3.30.565.10">
    <property type="entry name" value="Histidine kinase-like ATPase, C-terminal domain"/>
    <property type="match status" value="1"/>
</dbReference>
<evidence type="ECO:0000256" key="5">
    <source>
        <dbReference type="ARBA" id="ARBA00022777"/>
    </source>
</evidence>
<dbReference type="PANTHER" id="PTHR43711">
    <property type="entry name" value="TWO-COMPONENT HISTIDINE KINASE"/>
    <property type="match status" value="1"/>
</dbReference>
<dbReference type="SMART" id="SM00387">
    <property type="entry name" value="HATPase_c"/>
    <property type="match status" value="1"/>
</dbReference>
<dbReference type="InterPro" id="IPR004358">
    <property type="entry name" value="Sig_transdc_His_kin-like_C"/>
</dbReference>
<dbReference type="InterPro" id="IPR003018">
    <property type="entry name" value="GAF"/>
</dbReference>
<evidence type="ECO:0000256" key="7">
    <source>
        <dbReference type="ARBA" id="ARBA00023136"/>
    </source>
</evidence>
<evidence type="ECO:0000313" key="11">
    <source>
        <dbReference type="Proteomes" id="UP000063387"/>
    </source>
</evidence>
<organism evidence="10 11">
    <name type="scientific">Halomonas chromatireducens</name>
    <dbReference type="NCBI Taxonomy" id="507626"/>
    <lineage>
        <taxon>Bacteria</taxon>
        <taxon>Pseudomonadati</taxon>
        <taxon>Pseudomonadota</taxon>
        <taxon>Gammaproteobacteria</taxon>
        <taxon>Oceanospirillales</taxon>
        <taxon>Halomonadaceae</taxon>
        <taxon>Halomonas</taxon>
    </lineage>
</organism>
<reference evidence="10 11" key="2">
    <citation type="submission" date="2016-02" db="EMBL/GenBank/DDBJ databases">
        <authorList>
            <person name="Wen L."/>
            <person name="He K."/>
            <person name="Yang H."/>
        </authorList>
    </citation>
    <scope>NUCLEOTIDE SEQUENCE [LARGE SCALE GENOMIC DNA]</scope>
    <source>
        <strain evidence="10 11">AGD 8-3</strain>
    </source>
</reference>
<keyword evidence="6" id="KW-0902">Two-component regulatory system</keyword>
<keyword evidence="8" id="KW-0175">Coiled coil</keyword>
<dbReference type="OrthoDB" id="8573350at2"/>
<dbReference type="InterPro" id="IPR003594">
    <property type="entry name" value="HATPase_dom"/>
</dbReference>
<keyword evidence="7" id="KW-0472">Membrane</keyword>
<dbReference type="SUPFAM" id="SSF47384">
    <property type="entry name" value="Homodimeric domain of signal transducing histidine kinase"/>
    <property type="match status" value="1"/>
</dbReference>
<evidence type="ECO:0000256" key="1">
    <source>
        <dbReference type="ARBA" id="ARBA00000085"/>
    </source>
</evidence>
<dbReference type="PATRIC" id="fig|507626.3.peg.1322"/>
<dbReference type="FunFam" id="3.30.565.10:FF:000006">
    <property type="entry name" value="Sensor histidine kinase WalK"/>
    <property type="match status" value="1"/>
</dbReference>
<keyword evidence="5 10" id="KW-0418">Kinase</keyword>
<dbReference type="Pfam" id="PF01590">
    <property type="entry name" value="GAF"/>
    <property type="match status" value="1"/>
</dbReference>
<feature type="domain" description="Histidine kinase" evidence="9">
    <location>
        <begin position="278"/>
        <end position="501"/>
    </location>
</feature>
<evidence type="ECO:0000313" key="10">
    <source>
        <dbReference type="EMBL" id="AMD00405.1"/>
    </source>
</evidence>
<dbReference type="Pfam" id="PF02518">
    <property type="entry name" value="HATPase_c"/>
    <property type="match status" value="1"/>
</dbReference>
<dbReference type="KEGG" id="hco:LOKO_01337"/>
<keyword evidence="11" id="KW-1185">Reference proteome</keyword>
<dbReference type="RefSeq" id="WP_158509930.1">
    <property type="nucleotide sequence ID" value="NZ_CP014226.1"/>
</dbReference>
<dbReference type="InterPro" id="IPR036097">
    <property type="entry name" value="HisK_dim/P_sf"/>
</dbReference>
<dbReference type="SMART" id="SM00388">
    <property type="entry name" value="HisKA"/>
    <property type="match status" value="1"/>
</dbReference>
<gene>
    <name evidence="10" type="primary">yycG</name>
    <name evidence="10" type="ORF">LOKO_01337</name>
</gene>
<dbReference type="GO" id="GO:0000155">
    <property type="term" value="F:phosphorelay sensor kinase activity"/>
    <property type="evidence" value="ECO:0007669"/>
    <property type="project" value="InterPro"/>
</dbReference>
<keyword evidence="4 10" id="KW-0808">Transferase</keyword>
<evidence type="ECO:0000256" key="8">
    <source>
        <dbReference type="SAM" id="Coils"/>
    </source>
</evidence>
<dbReference type="InterPro" id="IPR029016">
    <property type="entry name" value="GAF-like_dom_sf"/>
</dbReference>
<dbReference type="SUPFAM" id="SSF55874">
    <property type="entry name" value="ATPase domain of HSP90 chaperone/DNA topoisomerase II/histidine kinase"/>
    <property type="match status" value="1"/>
</dbReference>
<dbReference type="CDD" id="cd16922">
    <property type="entry name" value="HATPase_EvgS-ArcB-TorS-like"/>
    <property type="match status" value="1"/>
</dbReference>
<protein>
    <recommendedName>
        <fullName evidence="2">histidine kinase</fullName>
        <ecNumber evidence="2">2.7.13.3</ecNumber>
    </recommendedName>
</protein>
<dbReference type="InterPro" id="IPR050736">
    <property type="entry name" value="Sensor_HK_Regulatory"/>
</dbReference>
<dbReference type="PROSITE" id="PS50109">
    <property type="entry name" value="HIS_KIN"/>
    <property type="match status" value="1"/>
</dbReference>
<feature type="coiled-coil region" evidence="8">
    <location>
        <begin position="140"/>
        <end position="171"/>
    </location>
</feature>
<accession>A0A0X8HD14</accession>
<dbReference type="STRING" id="507626.LOKO_01337"/>
<dbReference type="EC" id="2.7.13.3" evidence="2"/>
<dbReference type="InterPro" id="IPR003661">
    <property type="entry name" value="HisK_dim/P_dom"/>
</dbReference>
<dbReference type="GO" id="GO:0005886">
    <property type="term" value="C:plasma membrane"/>
    <property type="evidence" value="ECO:0007669"/>
    <property type="project" value="UniProtKB-ARBA"/>
</dbReference>
<proteinExistence type="predicted"/>
<dbReference type="InterPro" id="IPR005467">
    <property type="entry name" value="His_kinase_dom"/>
</dbReference>
<evidence type="ECO:0000256" key="2">
    <source>
        <dbReference type="ARBA" id="ARBA00012438"/>
    </source>
</evidence>
<dbReference type="SUPFAM" id="SSF55781">
    <property type="entry name" value="GAF domain-like"/>
    <property type="match status" value="1"/>
</dbReference>
<dbReference type="PRINTS" id="PR00344">
    <property type="entry name" value="BCTRLSENSOR"/>
</dbReference>
<dbReference type="Proteomes" id="UP000063387">
    <property type="component" value="Chromosome"/>
</dbReference>